<dbReference type="AlphaFoldDB" id="A0A4Q2J1V4"/>
<sequence length="73" mass="7709">MSRRPYPSNPAWLPVVLACMIFGSAGAAGASDWRAFAVFTLGVLVFGWPYAARMLAARTSRRGQGQPGGVSHG</sequence>
<dbReference type="EMBL" id="SDPT01000001">
    <property type="protein sequence ID" value="RXZ35471.1"/>
    <property type="molecule type" value="Genomic_DNA"/>
</dbReference>
<name>A0A4Q2J1V4_9SPHN</name>
<keyword evidence="2" id="KW-1185">Reference proteome</keyword>
<proteinExistence type="predicted"/>
<gene>
    <name evidence="1" type="ORF">EO081_07590</name>
</gene>
<dbReference type="RefSeq" id="WP_129341240.1">
    <property type="nucleotide sequence ID" value="NZ_JACIDD010000001.1"/>
</dbReference>
<comment type="caution">
    <text evidence="1">The sequence shown here is derived from an EMBL/GenBank/DDBJ whole genome shotgun (WGS) entry which is preliminary data.</text>
</comment>
<accession>A0A4Q2J1V4</accession>
<organism evidence="1 2">
    <name type="scientific">Sphingomonas desiccabilis</name>
    <dbReference type="NCBI Taxonomy" id="429134"/>
    <lineage>
        <taxon>Bacteria</taxon>
        <taxon>Pseudomonadati</taxon>
        <taxon>Pseudomonadota</taxon>
        <taxon>Alphaproteobacteria</taxon>
        <taxon>Sphingomonadales</taxon>
        <taxon>Sphingomonadaceae</taxon>
        <taxon>Sphingomonas</taxon>
    </lineage>
</organism>
<evidence type="ECO:0000313" key="2">
    <source>
        <dbReference type="Proteomes" id="UP000292347"/>
    </source>
</evidence>
<dbReference type="Proteomes" id="UP000292347">
    <property type="component" value="Unassembled WGS sequence"/>
</dbReference>
<evidence type="ECO:0000313" key="1">
    <source>
        <dbReference type="EMBL" id="RXZ35471.1"/>
    </source>
</evidence>
<reference evidence="1 2" key="1">
    <citation type="submission" date="2019-01" db="EMBL/GenBank/DDBJ databases">
        <title>Sphingomonas mucosissima sp. nov. and Sphingomonas desiccabilis sp. nov., from biological soil crusts in the Colorado Plateau, USA.</title>
        <authorList>
            <person name="Zhu D."/>
        </authorList>
    </citation>
    <scope>NUCLEOTIDE SEQUENCE [LARGE SCALE GENOMIC DNA]</scope>
    <source>
        <strain evidence="1 2">CP1D</strain>
    </source>
</reference>
<protein>
    <submittedName>
        <fullName evidence="1">Uncharacterized protein</fullName>
    </submittedName>
</protein>
<dbReference type="PROSITE" id="PS51257">
    <property type="entry name" value="PROKAR_LIPOPROTEIN"/>
    <property type="match status" value="1"/>
</dbReference>